<dbReference type="InterPro" id="IPR011993">
    <property type="entry name" value="PH-like_dom_sf"/>
</dbReference>
<feature type="compositionally biased region" description="Polar residues" evidence="5">
    <location>
        <begin position="193"/>
        <end position="206"/>
    </location>
</feature>
<evidence type="ECO:0000313" key="8">
    <source>
        <dbReference type="Proteomes" id="UP001176961"/>
    </source>
</evidence>
<evidence type="ECO:0000256" key="4">
    <source>
        <dbReference type="ARBA" id="ARBA00022927"/>
    </source>
</evidence>
<evidence type="ECO:0000256" key="5">
    <source>
        <dbReference type="SAM" id="MobiDB-lite"/>
    </source>
</evidence>
<accession>A0AA36HDA7</accession>
<dbReference type="AlphaFoldDB" id="A0AA36HDA7"/>
<dbReference type="GO" id="GO:0015031">
    <property type="term" value="P:protein transport"/>
    <property type="evidence" value="ECO:0007669"/>
    <property type="project" value="UniProtKB-KW"/>
</dbReference>
<dbReference type="FunFam" id="2.30.29.30:FF:000064">
    <property type="entry name" value="Adaptin ear-binding coat-associated protein 1"/>
    <property type="match status" value="1"/>
</dbReference>
<reference evidence="7" key="1">
    <citation type="submission" date="2023-07" db="EMBL/GenBank/DDBJ databases">
        <authorList>
            <consortium name="CYATHOMIX"/>
        </authorList>
    </citation>
    <scope>NUCLEOTIDE SEQUENCE</scope>
    <source>
        <strain evidence="7">N/A</strain>
    </source>
</reference>
<feature type="region of interest" description="Disordered" evidence="5">
    <location>
        <begin position="156"/>
        <end position="213"/>
    </location>
</feature>
<comment type="similarity">
    <text evidence="1">Belongs to the NECAP family.</text>
</comment>
<evidence type="ECO:0000256" key="3">
    <source>
        <dbReference type="ARBA" id="ARBA00022583"/>
    </source>
</evidence>
<dbReference type="InterPro" id="IPR012466">
    <property type="entry name" value="NECAP_PHear"/>
</dbReference>
<evidence type="ECO:0000313" key="7">
    <source>
        <dbReference type="EMBL" id="CAJ0608261.1"/>
    </source>
</evidence>
<comment type="caution">
    <text evidence="7">The sequence shown here is derived from an EMBL/GenBank/DDBJ whole genome shotgun (WGS) entry which is preliminary data.</text>
</comment>
<dbReference type="Proteomes" id="UP001176961">
    <property type="component" value="Unassembled WGS sequence"/>
</dbReference>
<dbReference type="PANTHER" id="PTHR12847">
    <property type="entry name" value="ATP-BINDING CASSETTE ABC TRANSPORTER-RELATED"/>
    <property type="match status" value="1"/>
</dbReference>
<keyword evidence="3" id="KW-0254">Endocytosis</keyword>
<name>A0AA36HDA7_CYLNA</name>
<dbReference type="Gene3D" id="2.30.29.30">
    <property type="entry name" value="Pleckstrin-homology domain (PH domain)/Phosphotyrosine-binding domain (PTB)"/>
    <property type="match status" value="1"/>
</dbReference>
<sequence>MEEEYESIALVKPEIFVYRIPPMGTNRGHKAADWKLDAPDWTGRMKLVSIGKRLELRLEDKTTGALYAKCPIDAFPGVCIEPVTDSSRYFVIRLRNDAGQTAFVGCGFADRGDSFDLNVALQDHFKYIEKAAELAQAPASQPSLDLAFKEGQTISINIGKKGPDGQTHPRPRPHPPAGGAVPLLPPPPGSSSIRRTVQPPNKSSPTGGDLLTF</sequence>
<organism evidence="7 8">
    <name type="scientific">Cylicocyclus nassatus</name>
    <name type="common">Nematode worm</name>
    <dbReference type="NCBI Taxonomy" id="53992"/>
    <lineage>
        <taxon>Eukaryota</taxon>
        <taxon>Metazoa</taxon>
        <taxon>Ecdysozoa</taxon>
        <taxon>Nematoda</taxon>
        <taxon>Chromadorea</taxon>
        <taxon>Rhabditida</taxon>
        <taxon>Rhabditina</taxon>
        <taxon>Rhabditomorpha</taxon>
        <taxon>Strongyloidea</taxon>
        <taxon>Strongylidae</taxon>
        <taxon>Cylicocyclus</taxon>
    </lineage>
</organism>
<dbReference type="EMBL" id="CATQJL010000316">
    <property type="protein sequence ID" value="CAJ0608261.1"/>
    <property type="molecule type" value="Genomic_DNA"/>
</dbReference>
<keyword evidence="8" id="KW-1185">Reference proteome</keyword>
<dbReference type="CDD" id="cd13228">
    <property type="entry name" value="PHear_NECAP"/>
    <property type="match status" value="1"/>
</dbReference>
<dbReference type="GO" id="GO:0006897">
    <property type="term" value="P:endocytosis"/>
    <property type="evidence" value="ECO:0007669"/>
    <property type="project" value="UniProtKB-KW"/>
</dbReference>
<dbReference type="PANTHER" id="PTHR12847:SF9">
    <property type="entry name" value="NECAP-LIKE PROTEIN CG9132"/>
    <property type="match status" value="1"/>
</dbReference>
<dbReference type="Pfam" id="PF07933">
    <property type="entry name" value="DUF1681"/>
    <property type="match status" value="1"/>
</dbReference>
<proteinExistence type="inferred from homology"/>
<evidence type="ECO:0000256" key="2">
    <source>
        <dbReference type="ARBA" id="ARBA00022448"/>
    </source>
</evidence>
<keyword evidence="2" id="KW-0813">Transport</keyword>
<gene>
    <name evidence="7" type="ORF">CYNAS_LOCUS20244</name>
</gene>
<feature type="domain" description="NECAP PHear" evidence="6">
    <location>
        <begin position="5"/>
        <end position="159"/>
    </location>
</feature>
<dbReference type="SUPFAM" id="SSF50729">
    <property type="entry name" value="PH domain-like"/>
    <property type="match status" value="1"/>
</dbReference>
<protein>
    <recommendedName>
        <fullName evidence="6">NECAP PHear domain-containing protein</fullName>
    </recommendedName>
</protein>
<dbReference type="GO" id="GO:0030125">
    <property type="term" value="C:clathrin vesicle coat"/>
    <property type="evidence" value="ECO:0007669"/>
    <property type="project" value="TreeGrafter"/>
</dbReference>
<keyword evidence="4" id="KW-0653">Protein transport</keyword>
<evidence type="ECO:0000256" key="1">
    <source>
        <dbReference type="ARBA" id="ARBA00007736"/>
    </source>
</evidence>
<evidence type="ECO:0000259" key="6">
    <source>
        <dbReference type="Pfam" id="PF07933"/>
    </source>
</evidence>